<evidence type="ECO:0000256" key="3">
    <source>
        <dbReference type="ARBA" id="ARBA00023026"/>
    </source>
</evidence>
<dbReference type="PANTHER" id="PTHR47700:SF2">
    <property type="entry name" value="CHITINASE"/>
    <property type="match status" value="1"/>
</dbReference>
<proteinExistence type="inferred from homology"/>
<keyword evidence="6" id="KW-1185">Reference proteome</keyword>
<dbReference type="GeneID" id="83205493"/>
<dbReference type="InterPro" id="IPR001223">
    <property type="entry name" value="Glyco_hydro18_cat"/>
</dbReference>
<dbReference type="Gene3D" id="3.10.50.10">
    <property type="match status" value="1"/>
</dbReference>
<dbReference type="SUPFAM" id="SSF51445">
    <property type="entry name" value="(Trans)glycosidases"/>
    <property type="match status" value="1"/>
</dbReference>
<dbReference type="RefSeq" id="XP_058326520.1">
    <property type="nucleotide sequence ID" value="XM_058478190.1"/>
</dbReference>
<feature type="domain" description="GH18" evidence="4">
    <location>
        <begin position="10"/>
        <end position="113"/>
    </location>
</feature>
<dbReference type="InterPro" id="IPR053214">
    <property type="entry name" value="LysM12-like"/>
</dbReference>
<dbReference type="OrthoDB" id="73875at2759"/>
<evidence type="ECO:0000313" key="5">
    <source>
        <dbReference type="EMBL" id="KAJ5219690.1"/>
    </source>
</evidence>
<accession>A0A9W9NGQ2</accession>
<name>A0A9W9NGQ2_9EURO</name>
<reference evidence="5" key="1">
    <citation type="submission" date="2022-11" db="EMBL/GenBank/DDBJ databases">
        <authorList>
            <person name="Petersen C."/>
        </authorList>
    </citation>
    <scope>NUCLEOTIDE SEQUENCE</scope>
    <source>
        <strain evidence="5">IBT 19713</strain>
    </source>
</reference>
<dbReference type="AlphaFoldDB" id="A0A9W9NGQ2"/>
<dbReference type="GO" id="GO:0008061">
    <property type="term" value="F:chitin binding"/>
    <property type="evidence" value="ECO:0007669"/>
    <property type="project" value="UniProtKB-KW"/>
</dbReference>
<dbReference type="InterPro" id="IPR029070">
    <property type="entry name" value="Chitinase_insertion_sf"/>
</dbReference>
<evidence type="ECO:0000259" key="4">
    <source>
        <dbReference type="Pfam" id="PF00704"/>
    </source>
</evidence>
<comment type="similarity">
    <text evidence="1">Belongs to the glycosyl hydrolase 18 family. Chitinase class V subfamily.</text>
</comment>
<dbReference type="SUPFAM" id="SSF54556">
    <property type="entry name" value="Chitinase insertion domain"/>
    <property type="match status" value="1"/>
</dbReference>
<sequence>MTETLDALAMITKADVSSDKVVVGLRNYGRQKSGATPGRCTKTAGLLADAEIYEIIDKDSTAQYWYDEDSSSNILVYDSVQWVAYMNSTLRDSRTSLYKEKNMGGVVEWAIDLEEFESTPTTSLPTSTPPAVSISASPTAGIDGAINPYLYTCTNEQKKLVTPAWEEADQLAKGNYEWRPGGKWQDAMTLYLGSKPKDDYSWVTGKGHLMKNIEREFLIHEGWWTQPPAFTYGYYQAKDVVDLAVKDQTKASNNAESYAQAAMAIYLQQAFHLSSPPTPAGYGTSSDSSVSIAGTEILETYLDAPPSWWEAPVANTSKTFKPDMTDITMMSGVGSLTGGGPFPSCVDGLYEDMEQSAV</sequence>
<dbReference type="Proteomes" id="UP001150941">
    <property type="component" value="Unassembled WGS sequence"/>
</dbReference>
<dbReference type="EMBL" id="JAPQKS010000007">
    <property type="protein sequence ID" value="KAJ5219690.1"/>
    <property type="molecule type" value="Genomic_DNA"/>
</dbReference>
<dbReference type="PANTHER" id="PTHR47700">
    <property type="entry name" value="V CHITINASE, PUTATIVE (AFU_ORTHOLOGUE AFUA_6G13720)-RELATED"/>
    <property type="match status" value="1"/>
</dbReference>
<dbReference type="InterPro" id="IPR017853">
    <property type="entry name" value="GH"/>
</dbReference>
<organism evidence="5 6">
    <name type="scientific">Penicillium chermesinum</name>
    <dbReference type="NCBI Taxonomy" id="63820"/>
    <lineage>
        <taxon>Eukaryota</taxon>
        <taxon>Fungi</taxon>
        <taxon>Dikarya</taxon>
        <taxon>Ascomycota</taxon>
        <taxon>Pezizomycotina</taxon>
        <taxon>Eurotiomycetes</taxon>
        <taxon>Eurotiomycetidae</taxon>
        <taxon>Eurotiales</taxon>
        <taxon>Aspergillaceae</taxon>
        <taxon>Penicillium</taxon>
    </lineage>
</organism>
<keyword evidence="3" id="KW-0843">Virulence</keyword>
<dbReference type="Pfam" id="PF00704">
    <property type="entry name" value="Glyco_hydro_18"/>
    <property type="match status" value="1"/>
</dbReference>
<keyword evidence="2" id="KW-0147">Chitin-binding</keyword>
<evidence type="ECO:0000256" key="2">
    <source>
        <dbReference type="ARBA" id="ARBA00022669"/>
    </source>
</evidence>
<evidence type="ECO:0000313" key="6">
    <source>
        <dbReference type="Proteomes" id="UP001150941"/>
    </source>
</evidence>
<gene>
    <name evidence="5" type="ORF">N7468_008894</name>
</gene>
<comment type="caution">
    <text evidence="5">The sequence shown here is derived from an EMBL/GenBank/DDBJ whole genome shotgun (WGS) entry which is preliminary data.</text>
</comment>
<reference evidence="5" key="2">
    <citation type="journal article" date="2023" name="IMA Fungus">
        <title>Comparative genomic study of the Penicillium genus elucidates a diverse pangenome and 15 lateral gene transfer events.</title>
        <authorList>
            <person name="Petersen C."/>
            <person name="Sorensen T."/>
            <person name="Nielsen M.R."/>
            <person name="Sondergaard T.E."/>
            <person name="Sorensen J.L."/>
            <person name="Fitzpatrick D.A."/>
            <person name="Frisvad J.C."/>
            <person name="Nielsen K.L."/>
        </authorList>
    </citation>
    <scope>NUCLEOTIDE SEQUENCE</scope>
    <source>
        <strain evidence="5">IBT 19713</strain>
    </source>
</reference>
<protein>
    <recommendedName>
        <fullName evidence="4">GH18 domain-containing protein</fullName>
    </recommendedName>
</protein>
<evidence type="ECO:0000256" key="1">
    <source>
        <dbReference type="ARBA" id="ARBA00008682"/>
    </source>
</evidence>
<dbReference type="GO" id="GO:0005975">
    <property type="term" value="P:carbohydrate metabolic process"/>
    <property type="evidence" value="ECO:0007669"/>
    <property type="project" value="InterPro"/>
</dbReference>